<dbReference type="InterPro" id="IPR014001">
    <property type="entry name" value="Helicase_ATP-bd"/>
</dbReference>
<proteinExistence type="predicted"/>
<organism evidence="2 3">
    <name type="scientific">Ornithinibacillus halophilus</name>
    <dbReference type="NCBI Taxonomy" id="930117"/>
    <lineage>
        <taxon>Bacteria</taxon>
        <taxon>Bacillati</taxon>
        <taxon>Bacillota</taxon>
        <taxon>Bacilli</taxon>
        <taxon>Bacillales</taxon>
        <taxon>Bacillaceae</taxon>
        <taxon>Ornithinibacillus</taxon>
    </lineage>
</organism>
<dbReference type="SMART" id="SM00487">
    <property type="entry name" value="DEXDc"/>
    <property type="match status" value="1"/>
</dbReference>
<dbReference type="RefSeq" id="WP_072889014.1">
    <property type="nucleotide sequence ID" value="NZ_FQVW01000008.1"/>
</dbReference>
<dbReference type="OrthoDB" id="9802848at2"/>
<dbReference type="GO" id="GO:0003677">
    <property type="term" value="F:DNA binding"/>
    <property type="evidence" value="ECO:0007669"/>
    <property type="project" value="InterPro"/>
</dbReference>
<dbReference type="STRING" id="930117.SAMN05216225_100880"/>
<feature type="domain" description="Helicase ATP-binding" evidence="1">
    <location>
        <begin position="393"/>
        <end position="529"/>
    </location>
</feature>
<dbReference type="InterPro" id="IPR027417">
    <property type="entry name" value="P-loop_NTPase"/>
</dbReference>
<dbReference type="GO" id="GO:0005524">
    <property type="term" value="F:ATP binding"/>
    <property type="evidence" value="ECO:0007669"/>
    <property type="project" value="InterPro"/>
</dbReference>
<protein>
    <recommendedName>
        <fullName evidence="1">Helicase ATP-binding domain-containing protein</fullName>
    </recommendedName>
</protein>
<dbReference type="GO" id="GO:0005829">
    <property type="term" value="C:cytosol"/>
    <property type="evidence" value="ECO:0007669"/>
    <property type="project" value="TreeGrafter"/>
</dbReference>
<reference evidence="2 3" key="1">
    <citation type="submission" date="2016-11" db="EMBL/GenBank/DDBJ databases">
        <authorList>
            <person name="Jaros S."/>
            <person name="Januszkiewicz K."/>
            <person name="Wedrychowicz H."/>
        </authorList>
    </citation>
    <scope>NUCLEOTIDE SEQUENCE [LARGE SCALE GENOMIC DNA]</scope>
    <source>
        <strain evidence="2 3">IBRC-M 10683</strain>
    </source>
</reference>
<dbReference type="Pfam" id="PF22548">
    <property type="entry name" value="AEP-TOTE"/>
    <property type="match status" value="1"/>
</dbReference>
<evidence type="ECO:0000259" key="1">
    <source>
        <dbReference type="PROSITE" id="PS51192"/>
    </source>
</evidence>
<dbReference type="EMBL" id="FQVW01000008">
    <property type="protein sequence ID" value="SHF90608.1"/>
    <property type="molecule type" value="Genomic_DNA"/>
</dbReference>
<evidence type="ECO:0000313" key="3">
    <source>
        <dbReference type="Proteomes" id="UP000183988"/>
    </source>
</evidence>
<sequence>MENLNQLQKLQYENERLIKENNYLKDLLQRHNIPIGSMNTTPQQIREQAIRDRIEIFKSLFKGRSDVYAVRQRNKNNKYIYVPVRESNGYRALTDQDIYEHLAGEKTIGLYPLMKNNKCWFLAIDFDKKNWRVDVQNLLKVCNDLDVPANLEISRSGNGCHVWIFFTQAIFAKEARNLGDLLLTKAQTNSFQSKFDSYDRMFPSQDELSEGGIGNLIALPLQHHPRKDGNSVFVDKNFNIYPNQWEYMAKIKRMEYEKILSLIDSSTSEKTTKITNVDLPDKLEIIEKNGIYIPKDQITSKLQQELTKLASLNNPAYYKAKAQRFSTKNIPRVIECFEDEGEYLILPRGRKEEILNLLKDKKVKVQLNYQENKGKQINVDFRGDLRLEQEKAVNALLERKNGILSATTGFGKTVVAAAMISRRKVNTLIIVHRKQLMEQWKERLTAFLNIDDSMIGQIGGGKNTAKGFIDIAMVQSLNYKGKVKDVVNQYGQIIVDECHHISAFSFENVLKKVKAEYVHGLTATPTRKDGLHPIMQMQCGLIRYKVSAKQQSKTLPFKQVLIPRNSSYKSSEEDLDIQSMYNELATNKARNEMIFNDVLEELEKGSCPIILTERIEHVKILESMFQNFVKNLVVITGGLSKKDEKQKLKMLKEIPDNQELLVISTGKYIGEGFDFDRLDTMFLVLPISWKGTLQQYVGRLHRVRENKEIVRVYDYVDNHVEVLNRMFKKRMKGYNSLGYVIETEENTSEKVKQMKLF</sequence>
<dbReference type="InterPro" id="IPR006935">
    <property type="entry name" value="Helicase/UvrB_N"/>
</dbReference>
<dbReference type="PANTHER" id="PTHR47396">
    <property type="entry name" value="TYPE I RESTRICTION ENZYME ECOKI R PROTEIN"/>
    <property type="match status" value="1"/>
</dbReference>
<dbReference type="CDD" id="cd18785">
    <property type="entry name" value="SF2_C"/>
    <property type="match status" value="1"/>
</dbReference>
<accession>A0A1M5FGK0</accession>
<dbReference type="PANTHER" id="PTHR47396:SF1">
    <property type="entry name" value="ATP-DEPENDENT HELICASE IRC3-RELATED"/>
    <property type="match status" value="1"/>
</dbReference>
<dbReference type="SUPFAM" id="SSF52540">
    <property type="entry name" value="P-loop containing nucleoside triphosphate hydrolases"/>
    <property type="match status" value="2"/>
</dbReference>
<dbReference type="CDD" id="cd17926">
    <property type="entry name" value="DEXHc_RE"/>
    <property type="match status" value="1"/>
</dbReference>
<dbReference type="GO" id="GO:0016787">
    <property type="term" value="F:hydrolase activity"/>
    <property type="evidence" value="ECO:0007669"/>
    <property type="project" value="InterPro"/>
</dbReference>
<dbReference type="InterPro" id="IPR050742">
    <property type="entry name" value="Helicase_Restrict-Modif_Enz"/>
</dbReference>
<dbReference type="InterPro" id="IPR001650">
    <property type="entry name" value="Helicase_C-like"/>
</dbReference>
<dbReference type="Proteomes" id="UP000183988">
    <property type="component" value="Unassembled WGS sequence"/>
</dbReference>
<evidence type="ECO:0000313" key="2">
    <source>
        <dbReference type="EMBL" id="SHF90608.1"/>
    </source>
</evidence>
<keyword evidence="3" id="KW-1185">Reference proteome</keyword>
<name>A0A1M5FGK0_9BACI</name>
<dbReference type="AlphaFoldDB" id="A0A1M5FGK0"/>
<dbReference type="Pfam" id="PF04851">
    <property type="entry name" value="ResIII"/>
    <property type="match status" value="1"/>
</dbReference>
<dbReference type="InterPro" id="IPR054347">
    <property type="entry name" value="TOTE_primase"/>
</dbReference>
<dbReference type="Gene3D" id="3.40.50.300">
    <property type="entry name" value="P-loop containing nucleotide triphosphate hydrolases"/>
    <property type="match status" value="2"/>
</dbReference>
<dbReference type="Pfam" id="PF00271">
    <property type="entry name" value="Helicase_C"/>
    <property type="match status" value="1"/>
</dbReference>
<gene>
    <name evidence="2" type="ORF">SAMN05216225_100880</name>
</gene>
<dbReference type="PROSITE" id="PS51192">
    <property type="entry name" value="HELICASE_ATP_BIND_1"/>
    <property type="match status" value="1"/>
</dbReference>